<feature type="transmembrane region" description="Helical" evidence="1">
    <location>
        <begin position="6"/>
        <end position="29"/>
    </location>
</feature>
<evidence type="ECO:0000256" key="1">
    <source>
        <dbReference type="SAM" id="Phobius"/>
    </source>
</evidence>
<keyword evidence="1" id="KW-1133">Transmembrane helix</keyword>
<accession>A0A8S5MEX5</accession>
<sequence>MKKYGFFNFLFDVIFGIFTCGLWWLYLVFRHFSSR</sequence>
<name>A0A8S5MEX5_9CAUD</name>
<reference evidence="2" key="1">
    <citation type="journal article" date="2021" name="Proc. Natl. Acad. Sci. U.S.A.">
        <title>A Catalog of Tens of Thousands of Viruses from Human Metagenomes Reveals Hidden Associations with Chronic Diseases.</title>
        <authorList>
            <person name="Tisza M.J."/>
            <person name="Buck C.B."/>
        </authorList>
    </citation>
    <scope>NUCLEOTIDE SEQUENCE</scope>
    <source>
        <strain evidence="2">CtWuM9</strain>
    </source>
</reference>
<protein>
    <submittedName>
        <fullName evidence="2">Uncharacterized protein</fullName>
    </submittedName>
</protein>
<dbReference type="EMBL" id="BK014888">
    <property type="protein sequence ID" value="DAD80814.1"/>
    <property type="molecule type" value="Genomic_DNA"/>
</dbReference>
<keyword evidence="1" id="KW-0812">Transmembrane</keyword>
<organism evidence="2">
    <name type="scientific">Siphoviridae sp. ctWuM9</name>
    <dbReference type="NCBI Taxonomy" id="2826364"/>
    <lineage>
        <taxon>Viruses</taxon>
        <taxon>Duplodnaviria</taxon>
        <taxon>Heunggongvirae</taxon>
        <taxon>Uroviricota</taxon>
        <taxon>Caudoviricetes</taxon>
    </lineage>
</organism>
<proteinExistence type="predicted"/>
<evidence type="ECO:0000313" key="2">
    <source>
        <dbReference type="EMBL" id="DAD80814.1"/>
    </source>
</evidence>
<keyword evidence="1" id="KW-0472">Membrane</keyword>